<organism evidence="1 2">
    <name type="scientific">Vicia faba</name>
    <name type="common">Broad bean</name>
    <name type="synonym">Faba vulgaris</name>
    <dbReference type="NCBI Taxonomy" id="3906"/>
    <lineage>
        <taxon>Eukaryota</taxon>
        <taxon>Viridiplantae</taxon>
        <taxon>Streptophyta</taxon>
        <taxon>Embryophyta</taxon>
        <taxon>Tracheophyta</taxon>
        <taxon>Spermatophyta</taxon>
        <taxon>Magnoliopsida</taxon>
        <taxon>eudicotyledons</taxon>
        <taxon>Gunneridae</taxon>
        <taxon>Pentapetalae</taxon>
        <taxon>rosids</taxon>
        <taxon>fabids</taxon>
        <taxon>Fabales</taxon>
        <taxon>Fabaceae</taxon>
        <taxon>Papilionoideae</taxon>
        <taxon>50 kb inversion clade</taxon>
        <taxon>NPAAA clade</taxon>
        <taxon>Hologalegina</taxon>
        <taxon>IRL clade</taxon>
        <taxon>Fabeae</taxon>
        <taxon>Vicia</taxon>
    </lineage>
</organism>
<reference evidence="1 2" key="1">
    <citation type="submission" date="2023-01" db="EMBL/GenBank/DDBJ databases">
        <authorList>
            <person name="Kreplak J."/>
        </authorList>
    </citation>
    <scope>NUCLEOTIDE SEQUENCE [LARGE SCALE GENOMIC DNA]</scope>
</reference>
<gene>
    <name evidence="1" type="ORF">VFH_I200680</name>
</gene>
<dbReference type="InterPro" id="IPR004252">
    <property type="entry name" value="Probable_transposase_24"/>
</dbReference>
<protein>
    <submittedName>
        <fullName evidence="1">Uncharacterized protein</fullName>
    </submittedName>
</protein>
<evidence type="ECO:0000313" key="1">
    <source>
        <dbReference type="EMBL" id="CAI8595641.1"/>
    </source>
</evidence>
<proteinExistence type="predicted"/>
<accession>A0AAV0ZCX6</accession>
<evidence type="ECO:0000313" key="2">
    <source>
        <dbReference type="Proteomes" id="UP001157006"/>
    </source>
</evidence>
<dbReference type="Pfam" id="PF03004">
    <property type="entry name" value="Transposase_24"/>
    <property type="match status" value="1"/>
</dbReference>
<name>A0AAV0ZCX6_VICFA</name>
<sequence>MQACTVLIFCSNAKPAPLTFFNLSQNRASTKGGAVHSSGRRAHHDVVLDLEKKLNRPPNSDELFMVTHKNKDGKWIDRCAEKTHISGMVEYNGEVDSLEQRNYGSGLEDYVELLHVVGLKLRSHGTEVVFGGVLKMNGWVSFVNGAEGMGTAWCSAETGRREY</sequence>
<dbReference type="AlphaFoldDB" id="A0AAV0ZCX6"/>
<keyword evidence="2" id="KW-1185">Reference proteome</keyword>
<dbReference type="Proteomes" id="UP001157006">
    <property type="component" value="Chromosome 1S"/>
</dbReference>
<dbReference type="EMBL" id="OX451735">
    <property type="protein sequence ID" value="CAI8595641.1"/>
    <property type="molecule type" value="Genomic_DNA"/>
</dbReference>